<keyword evidence="2" id="KW-1185">Reference proteome</keyword>
<comment type="caution">
    <text evidence="1">The sequence shown here is derived from an EMBL/GenBank/DDBJ whole genome shotgun (WGS) entry which is preliminary data.</text>
</comment>
<accession>A0ABR2U7S8</accession>
<protein>
    <submittedName>
        <fullName evidence="1">Uncharacterized protein</fullName>
    </submittedName>
</protein>
<dbReference type="EMBL" id="JBBPBN010000001">
    <property type="protein sequence ID" value="KAK9045765.1"/>
    <property type="molecule type" value="Genomic_DNA"/>
</dbReference>
<evidence type="ECO:0000313" key="2">
    <source>
        <dbReference type="Proteomes" id="UP001396334"/>
    </source>
</evidence>
<reference evidence="1 2" key="1">
    <citation type="journal article" date="2024" name="G3 (Bethesda)">
        <title>Genome assembly of Hibiscus sabdariffa L. provides insights into metabolisms of medicinal natural products.</title>
        <authorList>
            <person name="Kim T."/>
        </authorList>
    </citation>
    <scope>NUCLEOTIDE SEQUENCE [LARGE SCALE GENOMIC DNA]</scope>
    <source>
        <strain evidence="1">TK-2024</strain>
        <tissue evidence="1">Old leaves</tissue>
    </source>
</reference>
<dbReference type="Proteomes" id="UP001396334">
    <property type="component" value="Unassembled WGS sequence"/>
</dbReference>
<organism evidence="1 2">
    <name type="scientific">Hibiscus sabdariffa</name>
    <name type="common">roselle</name>
    <dbReference type="NCBI Taxonomy" id="183260"/>
    <lineage>
        <taxon>Eukaryota</taxon>
        <taxon>Viridiplantae</taxon>
        <taxon>Streptophyta</taxon>
        <taxon>Embryophyta</taxon>
        <taxon>Tracheophyta</taxon>
        <taxon>Spermatophyta</taxon>
        <taxon>Magnoliopsida</taxon>
        <taxon>eudicotyledons</taxon>
        <taxon>Gunneridae</taxon>
        <taxon>Pentapetalae</taxon>
        <taxon>rosids</taxon>
        <taxon>malvids</taxon>
        <taxon>Malvales</taxon>
        <taxon>Malvaceae</taxon>
        <taxon>Malvoideae</taxon>
        <taxon>Hibiscus</taxon>
    </lineage>
</organism>
<proteinExistence type="predicted"/>
<name>A0ABR2U7S8_9ROSI</name>
<sequence length="244" mass="27933">MDKLSAAKKRILDYTKYEMLNKALEAFEDLGDDEELGPADWSTVKRYIASLNDLEGDPVHPHTESEADNNLAPSNLKDIRVRLLNGVQSAYWEMLDEGRISQSTTNLLMQSVDEAIDVAPHEPLCDWKGLKSNVHFPYYYKLLQTSMFPQKLITYFTVERLENACCVCAGFLQAHRIARRQLHEFIGDSVVASTVITESEAEGEEARMFLEDVRITFPQVLRVVKTRQVTYSVLNHLLDYLQSR</sequence>
<evidence type="ECO:0000313" key="1">
    <source>
        <dbReference type="EMBL" id="KAK9045765.1"/>
    </source>
</evidence>
<gene>
    <name evidence="1" type="ORF">V6N11_051673</name>
</gene>